<feature type="chain" id="PRO_5036444656" description="Phytocyanin domain-containing protein" evidence="12">
    <location>
        <begin position="25"/>
        <end position="194"/>
    </location>
</feature>
<accession>A0A8X8Y273</accession>
<dbReference type="PROSITE" id="PS51485">
    <property type="entry name" value="PHYTOCYANIN"/>
    <property type="match status" value="1"/>
</dbReference>
<dbReference type="CDD" id="cd11019">
    <property type="entry name" value="OsENODL1_like"/>
    <property type="match status" value="1"/>
</dbReference>
<name>A0A8X8Y273_SALSN</name>
<dbReference type="Pfam" id="PF02298">
    <property type="entry name" value="Cu_bind_like"/>
    <property type="match status" value="1"/>
</dbReference>
<keyword evidence="6" id="KW-1015">Disulfide bond</keyword>
<evidence type="ECO:0000256" key="3">
    <source>
        <dbReference type="ARBA" id="ARBA00022622"/>
    </source>
</evidence>
<evidence type="ECO:0000313" key="14">
    <source>
        <dbReference type="EMBL" id="KAG6424478.1"/>
    </source>
</evidence>
<protein>
    <recommendedName>
        <fullName evidence="13">Phytocyanin domain-containing protein</fullName>
    </recommendedName>
</protein>
<dbReference type="GO" id="GO:0098552">
    <property type="term" value="C:side of membrane"/>
    <property type="evidence" value="ECO:0007669"/>
    <property type="project" value="UniProtKB-KW"/>
</dbReference>
<evidence type="ECO:0000256" key="12">
    <source>
        <dbReference type="SAM" id="SignalP"/>
    </source>
</evidence>
<evidence type="ECO:0000259" key="13">
    <source>
        <dbReference type="PROSITE" id="PS51485"/>
    </source>
</evidence>
<comment type="subcellular location">
    <subcellularLocation>
        <location evidence="1">Cell membrane</location>
        <topology evidence="1">Lipid-anchor</topology>
        <topology evidence="1">GPI-anchor</topology>
    </subcellularLocation>
</comment>
<dbReference type="InterPro" id="IPR041846">
    <property type="entry name" value="ENL_dom"/>
</dbReference>
<evidence type="ECO:0000256" key="10">
    <source>
        <dbReference type="SAM" id="MobiDB-lite"/>
    </source>
</evidence>
<feature type="signal peptide" evidence="12">
    <location>
        <begin position="1"/>
        <end position="24"/>
    </location>
</feature>
<organism evidence="14">
    <name type="scientific">Salvia splendens</name>
    <name type="common">Scarlet sage</name>
    <dbReference type="NCBI Taxonomy" id="180675"/>
    <lineage>
        <taxon>Eukaryota</taxon>
        <taxon>Viridiplantae</taxon>
        <taxon>Streptophyta</taxon>
        <taxon>Embryophyta</taxon>
        <taxon>Tracheophyta</taxon>
        <taxon>Spermatophyta</taxon>
        <taxon>Magnoliopsida</taxon>
        <taxon>eudicotyledons</taxon>
        <taxon>Gunneridae</taxon>
        <taxon>Pentapetalae</taxon>
        <taxon>asterids</taxon>
        <taxon>lamiids</taxon>
        <taxon>Lamiales</taxon>
        <taxon>Lamiaceae</taxon>
        <taxon>Nepetoideae</taxon>
        <taxon>Mentheae</taxon>
        <taxon>Salviinae</taxon>
        <taxon>Salvia</taxon>
        <taxon>Salvia subgen. Calosphace</taxon>
        <taxon>core Calosphace</taxon>
    </lineage>
</organism>
<dbReference type="Proteomes" id="UP000298416">
    <property type="component" value="Unassembled WGS sequence"/>
</dbReference>
<feature type="transmembrane region" description="Helical" evidence="11">
    <location>
        <begin position="172"/>
        <end position="190"/>
    </location>
</feature>
<keyword evidence="8" id="KW-0449">Lipoprotein</keyword>
<evidence type="ECO:0000256" key="11">
    <source>
        <dbReference type="SAM" id="Phobius"/>
    </source>
</evidence>
<evidence type="ECO:0000256" key="5">
    <source>
        <dbReference type="ARBA" id="ARBA00023136"/>
    </source>
</evidence>
<comment type="caution">
    <text evidence="14">The sequence shown here is derived from an EMBL/GenBank/DDBJ whole genome shotgun (WGS) entry which is preliminary data.</text>
</comment>
<keyword evidence="15" id="KW-1185">Reference proteome</keyword>
<dbReference type="GO" id="GO:0009055">
    <property type="term" value="F:electron transfer activity"/>
    <property type="evidence" value="ECO:0007669"/>
    <property type="project" value="InterPro"/>
</dbReference>
<evidence type="ECO:0000256" key="4">
    <source>
        <dbReference type="ARBA" id="ARBA00022729"/>
    </source>
</evidence>
<keyword evidence="5 11" id="KW-0472">Membrane</keyword>
<evidence type="ECO:0000313" key="15">
    <source>
        <dbReference type="Proteomes" id="UP000298416"/>
    </source>
</evidence>
<evidence type="ECO:0000256" key="8">
    <source>
        <dbReference type="ARBA" id="ARBA00023288"/>
    </source>
</evidence>
<keyword evidence="11" id="KW-0812">Transmembrane</keyword>
<reference evidence="14" key="1">
    <citation type="submission" date="2018-01" db="EMBL/GenBank/DDBJ databases">
        <authorList>
            <person name="Mao J.F."/>
        </authorList>
    </citation>
    <scope>NUCLEOTIDE SEQUENCE</scope>
    <source>
        <strain evidence="14">Huo1</strain>
        <tissue evidence="14">Leaf</tissue>
    </source>
</reference>
<dbReference type="FunFam" id="2.60.40.420:FF:000010">
    <property type="entry name" value="Early nodulin-like protein 1"/>
    <property type="match status" value="1"/>
</dbReference>
<keyword evidence="2" id="KW-1003">Cell membrane</keyword>
<sequence length="194" mass="21383">MGYDQRNWVAYTVLLCSLVNSSYSYQLLVGGRDGWVLNPSESYHHWATRLRFQVNDTLLFKYKRGSDSVLVVNKEDYESCSVANPVVKLEDGDSEFRLDRSGPFYFITGNKARCDQGQKLIVVVLAIRTSPSLPSPSPSPSPSPEAPAPDGPLTPPHVKPRPRSLAAPPCTASVFFMSCVLSVGLGLLNFRVFS</sequence>
<dbReference type="InterPro" id="IPR003245">
    <property type="entry name" value="Phytocyanin_dom"/>
</dbReference>
<dbReference type="PANTHER" id="PTHR33021:SF449">
    <property type="entry name" value="EARLY NODULIN-LIKE PROTEIN 2"/>
    <property type="match status" value="1"/>
</dbReference>
<dbReference type="PANTHER" id="PTHR33021">
    <property type="entry name" value="BLUE COPPER PROTEIN"/>
    <property type="match status" value="1"/>
</dbReference>
<dbReference type="OrthoDB" id="2015640at2759"/>
<evidence type="ECO:0000256" key="6">
    <source>
        <dbReference type="ARBA" id="ARBA00023157"/>
    </source>
</evidence>
<reference evidence="14" key="2">
    <citation type="submission" date="2020-08" db="EMBL/GenBank/DDBJ databases">
        <title>Plant Genome Project.</title>
        <authorList>
            <person name="Zhang R.-G."/>
        </authorList>
    </citation>
    <scope>NUCLEOTIDE SEQUENCE</scope>
    <source>
        <strain evidence="14">Huo1</strain>
        <tissue evidence="14">Leaf</tissue>
    </source>
</reference>
<feature type="region of interest" description="Disordered" evidence="10">
    <location>
        <begin position="131"/>
        <end position="164"/>
    </location>
</feature>
<keyword evidence="11" id="KW-1133">Transmembrane helix</keyword>
<dbReference type="AlphaFoldDB" id="A0A8X8Y273"/>
<keyword evidence="3" id="KW-0336">GPI-anchor</keyword>
<gene>
    <name evidence="14" type="ORF">SASPL_114896</name>
</gene>
<keyword evidence="4 12" id="KW-0732">Signal</keyword>
<dbReference type="GO" id="GO:0005886">
    <property type="term" value="C:plasma membrane"/>
    <property type="evidence" value="ECO:0007669"/>
    <property type="project" value="UniProtKB-SubCell"/>
</dbReference>
<dbReference type="EMBL" id="PNBA02000005">
    <property type="protein sequence ID" value="KAG6424478.1"/>
    <property type="molecule type" value="Genomic_DNA"/>
</dbReference>
<evidence type="ECO:0000256" key="7">
    <source>
        <dbReference type="ARBA" id="ARBA00023180"/>
    </source>
</evidence>
<evidence type="ECO:0000256" key="9">
    <source>
        <dbReference type="ARBA" id="ARBA00035011"/>
    </source>
</evidence>
<proteinExistence type="inferred from homology"/>
<keyword evidence="7" id="KW-0325">Glycoprotein</keyword>
<evidence type="ECO:0000256" key="2">
    <source>
        <dbReference type="ARBA" id="ARBA00022475"/>
    </source>
</evidence>
<comment type="similarity">
    <text evidence="9">Belongs to the early nodulin-like (ENODL) family.</text>
</comment>
<feature type="domain" description="Phytocyanin" evidence="13">
    <location>
        <begin position="25"/>
        <end position="126"/>
    </location>
</feature>
<feature type="compositionally biased region" description="Pro residues" evidence="10">
    <location>
        <begin position="133"/>
        <end position="157"/>
    </location>
</feature>
<evidence type="ECO:0000256" key="1">
    <source>
        <dbReference type="ARBA" id="ARBA00004609"/>
    </source>
</evidence>
<dbReference type="InterPro" id="IPR039391">
    <property type="entry name" value="Phytocyanin-like"/>
</dbReference>